<reference evidence="10 11" key="1">
    <citation type="submission" date="2015-11" db="EMBL/GenBank/DDBJ databases">
        <title>The genome of Debaryomyces fabryi.</title>
        <authorList>
            <person name="Tafer H."/>
            <person name="Lopandic K."/>
        </authorList>
    </citation>
    <scope>NUCLEOTIDE SEQUENCE [LARGE SCALE GENOMIC DNA]</scope>
    <source>
        <strain evidence="10 11">CBS 789</strain>
    </source>
</reference>
<sequence>MKLAFSSIVFFLQLLAVSWTFSISKGSIRSNGETVTFGEMNTQEVKQLSINSPKDKIDISLNLKDDFSKAPNQIVVTLGNNKGLDSSYVPKFDVSSKLISLSIPVKKIAERLKIEDKLYLNLIVGESGNKANLFKSLVEILPSEDLKASSTYVEVERNGIKPEIHHQFREDPKTVNPVIPIIFIGVATTLFFGLIITWCSIIGTDLFGTFDQVSGCKVVYNLGFLLSLIGFEFTFIRYYLGATIFVTLFYAFVLGGPSIYFGSRVFRDLAKHHRVGRA</sequence>
<dbReference type="GO" id="GO:0008250">
    <property type="term" value="C:oligosaccharyltransferase complex"/>
    <property type="evidence" value="ECO:0007669"/>
    <property type="project" value="InterPro"/>
</dbReference>
<keyword evidence="6 7" id="KW-0472">Membrane</keyword>
<feature type="transmembrane region" description="Helical" evidence="7">
    <location>
        <begin position="242"/>
        <end position="262"/>
    </location>
</feature>
<keyword evidence="3 8" id="KW-0732">Signal</keyword>
<evidence type="ECO:0000256" key="2">
    <source>
        <dbReference type="ARBA" id="ARBA00022692"/>
    </source>
</evidence>
<feature type="domain" description="Ribophorin II C-terminal" evidence="9">
    <location>
        <begin position="168"/>
        <end position="271"/>
    </location>
</feature>
<dbReference type="InterPro" id="IPR008814">
    <property type="entry name" value="Swp1"/>
</dbReference>
<feature type="chain" id="PRO_5044285584" description="Ribophorin II C-terminal domain-containing protein" evidence="8">
    <location>
        <begin position="21"/>
        <end position="278"/>
    </location>
</feature>
<dbReference type="RefSeq" id="XP_015470015.1">
    <property type="nucleotide sequence ID" value="XM_015609198.1"/>
</dbReference>
<dbReference type="UniPathway" id="UPA00378"/>
<keyword evidence="11" id="KW-1185">Reference proteome</keyword>
<evidence type="ECO:0000313" key="11">
    <source>
        <dbReference type="Proteomes" id="UP000054251"/>
    </source>
</evidence>
<evidence type="ECO:0000256" key="7">
    <source>
        <dbReference type="SAM" id="Phobius"/>
    </source>
</evidence>
<organism evidence="10 11">
    <name type="scientific">Debaryomyces fabryi</name>
    <dbReference type="NCBI Taxonomy" id="58627"/>
    <lineage>
        <taxon>Eukaryota</taxon>
        <taxon>Fungi</taxon>
        <taxon>Dikarya</taxon>
        <taxon>Ascomycota</taxon>
        <taxon>Saccharomycotina</taxon>
        <taxon>Pichiomycetes</taxon>
        <taxon>Debaryomycetaceae</taxon>
        <taxon>Debaryomyces</taxon>
    </lineage>
</organism>
<evidence type="ECO:0000256" key="1">
    <source>
        <dbReference type="ARBA" id="ARBA00004477"/>
    </source>
</evidence>
<evidence type="ECO:0000259" key="9">
    <source>
        <dbReference type="Pfam" id="PF25147"/>
    </source>
</evidence>
<dbReference type="OrthoDB" id="432292at2759"/>
<dbReference type="PANTHER" id="PTHR12640">
    <property type="entry name" value="RIBOPHORIN II"/>
    <property type="match status" value="1"/>
</dbReference>
<feature type="signal peptide" evidence="8">
    <location>
        <begin position="1"/>
        <end position="20"/>
    </location>
</feature>
<dbReference type="PANTHER" id="PTHR12640:SF0">
    <property type="entry name" value="DOLICHYL-DIPHOSPHOOLIGOSACCHARIDE--PROTEIN GLYCOSYLTRANSFERASE SUBUNIT 2"/>
    <property type="match status" value="1"/>
</dbReference>
<dbReference type="Pfam" id="PF25147">
    <property type="entry name" value="Ribophorin_II_C"/>
    <property type="match status" value="1"/>
</dbReference>
<evidence type="ECO:0000256" key="4">
    <source>
        <dbReference type="ARBA" id="ARBA00022824"/>
    </source>
</evidence>
<feature type="transmembrane region" description="Helical" evidence="7">
    <location>
        <begin position="178"/>
        <end position="206"/>
    </location>
</feature>
<accession>A0A0V1Q633</accession>
<proteinExistence type="predicted"/>
<dbReference type="InterPro" id="IPR056790">
    <property type="entry name" value="Ribophorin_II_C"/>
</dbReference>
<name>A0A0V1Q633_9ASCO</name>
<dbReference type="EMBL" id="LMYN01000004">
    <property type="protein sequence ID" value="KSA03913.1"/>
    <property type="molecule type" value="Genomic_DNA"/>
</dbReference>
<dbReference type="GeneID" id="26837377"/>
<evidence type="ECO:0000256" key="3">
    <source>
        <dbReference type="ARBA" id="ARBA00022729"/>
    </source>
</evidence>
<comment type="caution">
    <text evidence="10">The sequence shown here is derived from an EMBL/GenBank/DDBJ whole genome shotgun (WGS) entry which is preliminary data.</text>
</comment>
<evidence type="ECO:0000256" key="8">
    <source>
        <dbReference type="SAM" id="SignalP"/>
    </source>
</evidence>
<evidence type="ECO:0000256" key="6">
    <source>
        <dbReference type="ARBA" id="ARBA00023136"/>
    </source>
</evidence>
<keyword evidence="2 7" id="KW-0812">Transmembrane</keyword>
<evidence type="ECO:0000256" key="5">
    <source>
        <dbReference type="ARBA" id="ARBA00022989"/>
    </source>
</evidence>
<comment type="subcellular location">
    <subcellularLocation>
        <location evidence="1">Endoplasmic reticulum membrane</location>
        <topology evidence="1">Multi-pass membrane protein</topology>
    </subcellularLocation>
</comment>
<dbReference type="AlphaFoldDB" id="A0A0V1Q633"/>
<keyword evidence="5 7" id="KW-1133">Transmembrane helix</keyword>
<protein>
    <recommendedName>
        <fullName evidence="9">Ribophorin II C-terminal domain-containing protein</fullName>
    </recommendedName>
</protein>
<dbReference type="GO" id="GO:0006487">
    <property type="term" value="P:protein N-linked glycosylation"/>
    <property type="evidence" value="ECO:0007669"/>
    <property type="project" value="TreeGrafter"/>
</dbReference>
<keyword evidence="4" id="KW-0256">Endoplasmic reticulum</keyword>
<gene>
    <name evidence="10" type="ORF">AC631_00368</name>
</gene>
<dbReference type="Proteomes" id="UP000054251">
    <property type="component" value="Unassembled WGS sequence"/>
</dbReference>
<feature type="transmembrane region" description="Helical" evidence="7">
    <location>
        <begin position="218"/>
        <end position="236"/>
    </location>
</feature>
<evidence type="ECO:0000313" key="10">
    <source>
        <dbReference type="EMBL" id="KSA03913.1"/>
    </source>
</evidence>